<keyword evidence="3" id="KW-1185">Reference proteome</keyword>
<reference evidence="2 3" key="1">
    <citation type="journal article" date="2007" name="Proc. Natl. Acad. Sci. U.S.A.">
        <title>The tiny eukaryote Ostreococcus provides genomic insights into the paradox of plankton speciation.</title>
        <authorList>
            <person name="Palenik B."/>
            <person name="Grimwood J."/>
            <person name="Aerts A."/>
            <person name="Rouze P."/>
            <person name="Salamov A."/>
            <person name="Putnam N."/>
            <person name="Dupont C."/>
            <person name="Jorgensen R."/>
            <person name="Derelle E."/>
            <person name="Rombauts S."/>
            <person name="Zhou K."/>
            <person name="Otillar R."/>
            <person name="Merchant S.S."/>
            <person name="Podell S."/>
            <person name="Gaasterland T."/>
            <person name="Napoli C."/>
            <person name="Gendler K."/>
            <person name="Manuell A."/>
            <person name="Tai V."/>
            <person name="Vallon O."/>
            <person name="Piganeau G."/>
            <person name="Jancek S."/>
            <person name="Heijde M."/>
            <person name="Jabbari K."/>
            <person name="Bowler C."/>
            <person name="Lohr M."/>
            <person name="Robbens S."/>
            <person name="Werner G."/>
            <person name="Dubchak I."/>
            <person name="Pazour G.J."/>
            <person name="Ren Q."/>
            <person name="Paulsen I."/>
            <person name="Delwiche C."/>
            <person name="Schmutz J."/>
            <person name="Rokhsar D."/>
            <person name="Van de Peer Y."/>
            <person name="Moreau H."/>
            <person name="Grigoriev I.V."/>
        </authorList>
    </citation>
    <scope>NUCLEOTIDE SEQUENCE [LARGE SCALE GENOMIC DNA]</scope>
    <source>
        <strain evidence="2 3">CCE9901</strain>
    </source>
</reference>
<sequence length="372" mass="42074">MSAPERRTDVFDGVLIPPASTSTAACGYKYYQDRNRKWPFHTNAQGAALLGQLFDDARRVIAALDAAIATLAPDDAAREAIVRSGVDIYAKKPSIRERDVTWSQTEYAHLGLQREYCRFKSVQRFTETWACLERARARGVFEDVGKGGDGETRRVASLGGGPGFELVAVREFFKAHFPSVTLDLVSLDLEESWRASAEALGLRFFQWDMRSGKVAETCGGAVDFALASYVYKMYMCEDDVADWFADELKDMHAAFIISRDQSLKTALMEKRGVDVRKLMALQTQRGDDRQLVFSRDRVFETWSTSTKSAHAPESSMTFPNVPYEEHKTGGGDQHRDRDRQRGFRGGWDRRDQAYVASRDADRVGKSRDSRRW</sequence>
<proteinExistence type="predicted"/>
<dbReference type="GeneID" id="5005394"/>
<evidence type="ECO:0000256" key="1">
    <source>
        <dbReference type="SAM" id="MobiDB-lite"/>
    </source>
</evidence>
<organism evidence="2 3">
    <name type="scientific">Ostreococcus lucimarinus (strain CCE9901)</name>
    <dbReference type="NCBI Taxonomy" id="436017"/>
    <lineage>
        <taxon>Eukaryota</taxon>
        <taxon>Viridiplantae</taxon>
        <taxon>Chlorophyta</taxon>
        <taxon>Mamiellophyceae</taxon>
        <taxon>Mamiellales</taxon>
        <taxon>Bathycoccaceae</taxon>
        <taxon>Ostreococcus</taxon>
    </lineage>
</organism>
<gene>
    <name evidence="2" type="ORF">OSTLU_93665</name>
</gene>
<evidence type="ECO:0000313" key="3">
    <source>
        <dbReference type="Proteomes" id="UP000001568"/>
    </source>
</evidence>
<protein>
    <recommendedName>
        <fullName evidence="4">Methyltransferase domain-containing protein</fullName>
    </recommendedName>
</protein>
<dbReference type="AlphaFoldDB" id="A4S745"/>
<feature type="compositionally biased region" description="Polar residues" evidence="1">
    <location>
        <begin position="304"/>
        <end position="318"/>
    </location>
</feature>
<accession>A4S745</accession>
<evidence type="ECO:0008006" key="4">
    <source>
        <dbReference type="Google" id="ProtNLM"/>
    </source>
</evidence>
<dbReference type="PROSITE" id="PS51257">
    <property type="entry name" value="PROKAR_LIPOPROTEIN"/>
    <property type="match status" value="1"/>
</dbReference>
<dbReference type="HOGENOM" id="CLU_744717_0_0_1"/>
<name>A4S745_OSTLU</name>
<dbReference type="Gramene" id="ABO99683">
    <property type="protein sequence ID" value="ABO99683"/>
    <property type="gene ID" value="OSTLU_93665"/>
</dbReference>
<feature type="compositionally biased region" description="Basic and acidic residues" evidence="1">
    <location>
        <begin position="323"/>
        <end position="372"/>
    </location>
</feature>
<dbReference type="RefSeq" id="XP_001421390.1">
    <property type="nucleotide sequence ID" value="XM_001421353.1"/>
</dbReference>
<dbReference type="eggNOG" id="ENOG502S1CN">
    <property type="taxonomic scope" value="Eukaryota"/>
</dbReference>
<evidence type="ECO:0000313" key="2">
    <source>
        <dbReference type="EMBL" id="ABO99683.1"/>
    </source>
</evidence>
<feature type="region of interest" description="Disordered" evidence="1">
    <location>
        <begin position="304"/>
        <end position="372"/>
    </location>
</feature>
<dbReference type="EMBL" id="CP000594">
    <property type="protein sequence ID" value="ABO99683.1"/>
    <property type="molecule type" value="Genomic_DNA"/>
</dbReference>
<dbReference type="Proteomes" id="UP000001568">
    <property type="component" value="Chromosome 14"/>
</dbReference>
<dbReference type="OrthoDB" id="497695at2759"/>
<dbReference type="KEGG" id="olu:OSTLU_93665"/>
<dbReference type="OMA" id="WFFERHY"/>